<organism evidence="2 3">
    <name type="scientific">Pseudomonas mandelii JR-1</name>
    <dbReference type="NCBI Taxonomy" id="1147786"/>
    <lineage>
        <taxon>Bacteria</taxon>
        <taxon>Pseudomonadati</taxon>
        <taxon>Pseudomonadota</taxon>
        <taxon>Gammaproteobacteria</taxon>
        <taxon>Pseudomonadales</taxon>
        <taxon>Pseudomonadaceae</taxon>
        <taxon>Pseudomonas</taxon>
    </lineage>
</organism>
<dbReference type="AlphaFoldDB" id="A0A024EKV2"/>
<evidence type="ECO:0000256" key="1">
    <source>
        <dbReference type="SAM" id="MobiDB-lite"/>
    </source>
</evidence>
<name>A0A024EKV2_9PSED</name>
<dbReference type="HOGENOM" id="CLU_3331775_0_0_6"/>
<dbReference type="Proteomes" id="UP000026913">
    <property type="component" value="Chromosome"/>
</dbReference>
<feature type="region of interest" description="Disordered" evidence="1">
    <location>
        <begin position="1"/>
        <end position="38"/>
    </location>
</feature>
<protein>
    <submittedName>
        <fullName evidence="2">Pyrroloquinoline quinone biosynthesis protein PqqC</fullName>
    </submittedName>
</protein>
<evidence type="ECO:0000313" key="2">
    <source>
        <dbReference type="EMBL" id="AHZ73200.1"/>
    </source>
</evidence>
<dbReference type="KEGG" id="pman:OU5_6121"/>
<dbReference type="EMBL" id="CP005960">
    <property type="protein sequence ID" value="AHZ73200.1"/>
    <property type="molecule type" value="Genomic_DNA"/>
</dbReference>
<proteinExistence type="predicted"/>
<sequence length="38" mass="4506">MLRLTPSRASLAPTRFRRLQKWRTTQNLQERGSPAKRP</sequence>
<reference evidence="2 3" key="1">
    <citation type="journal article" date="2012" name="J. Bacteriol.">
        <title>Genome sequence of cold-adapted Pseudomonas mandelii strain JR-1.</title>
        <authorList>
            <person name="Jang S.H."/>
            <person name="Kim J."/>
            <person name="Kim J."/>
            <person name="Hong S."/>
            <person name="Lee C."/>
        </authorList>
    </citation>
    <scope>NUCLEOTIDE SEQUENCE [LARGE SCALE GENOMIC DNA]</scope>
    <source>
        <strain evidence="2 3">JR-1</strain>
    </source>
</reference>
<accession>A0A024EKV2</accession>
<evidence type="ECO:0000313" key="3">
    <source>
        <dbReference type="Proteomes" id="UP000026913"/>
    </source>
</evidence>
<gene>
    <name evidence="2" type="ORF">OU5_6121</name>
</gene>